<organism evidence="2 4">
    <name type="scientific">Cercospora beticola</name>
    <name type="common">Sugarbeet leaf spot fungus</name>
    <dbReference type="NCBI Taxonomy" id="122368"/>
    <lineage>
        <taxon>Eukaryota</taxon>
        <taxon>Fungi</taxon>
        <taxon>Dikarya</taxon>
        <taxon>Ascomycota</taxon>
        <taxon>Pezizomycotina</taxon>
        <taxon>Dothideomycetes</taxon>
        <taxon>Dothideomycetidae</taxon>
        <taxon>Mycosphaerellales</taxon>
        <taxon>Mycosphaerellaceae</taxon>
        <taxon>Cercospora</taxon>
    </lineage>
</organism>
<keyword evidence="5" id="KW-1185">Reference proteome</keyword>
<evidence type="ECO:0000256" key="1">
    <source>
        <dbReference type="SAM" id="MobiDB-lite"/>
    </source>
</evidence>
<feature type="region of interest" description="Disordered" evidence="1">
    <location>
        <begin position="1"/>
        <end position="28"/>
    </location>
</feature>
<dbReference type="OrthoDB" id="3649938at2759"/>
<dbReference type="Proteomes" id="UP001302367">
    <property type="component" value="Chromosome 5"/>
</dbReference>
<proteinExistence type="predicted"/>
<dbReference type="AlphaFoldDB" id="A0A2G5HA07"/>
<reference evidence="3 5" key="2">
    <citation type="submission" date="2023-09" db="EMBL/GenBank/DDBJ databases">
        <title>Complete-Gapless Cercospora beticola genome.</title>
        <authorList>
            <person name="Wyatt N.A."/>
            <person name="Spanner R.E."/>
            <person name="Bolton M.D."/>
        </authorList>
    </citation>
    <scope>NUCLEOTIDE SEQUENCE [LARGE SCALE GENOMIC DNA]</scope>
    <source>
        <strain evidence="3">Cb09-40</strain>
    </source>
</reference>
<evidence type="ECO:0000313" key="4">
    <source>
        <dbReference type="Proteomes" id="UP000230605"/>
    </source>
</evidence>
<accession>A0A2G5HA07</accession>
<evidence type="ECO:0000313" key="5">
    <source>
        <dbReference type="Proteomes" id="UP001302367"/>
    </source>
</evidence>
<gene>
    <name evidence="2" type="ORF">CB0940_06942</name>
    <name evidence="3" type="ORF">RHO25_007495</name>
</gene>
<dbReference type="EMBL" id="CP134188">
    <property type="protein sequence ID" value="WPB02859.1"/>
    <property type="molecule type" value="Genomic_DNA"/>
</dbReference>
<protein>
    <submittedName>
        <fullName evidence="2">Uncharacterized protein</fullName>
    </submittedName>
</protein>
<dbReference type="Proteomes" id="UP000230605">
    <property type="component" value="Chromosome 5"/>
</dbReference>
<sequence length="229" mass="25732">MARTKKPAGSRANGTTANAKAKKTPVRPRAAKGQLVSFEACHKVLDCVELLEMILLNVYDPQDAFPVLKSLAKDITQKDRNDESDVDQQNLGLEARDIQGSRIGGRDEELVYNENEARRNMKTLLLSQRVNRMFKGTIGGSTKLQRALWFKTIFDNQPLSSDRAQWDRAVLRVKGSGLGKLLATKQVKKMIASYVGPALHEGQEETFSLYCLLRPIRSSRETRVQVHHN</sequence>
<reference evidence="2 4" key="1">
    <citation type="submission" date="2015-10" db="EMBL/GenBank/DDBJ databases">
        <title>The cercosporin biosynthetic gene cluster was horizontally transferred to several fungal lineages and shown to be expanded in Cercospora beticola based on microsynteny with recipient genomes.</title>
        <authorList>
            <person name="De Jonge R."/>
            <person name="Ebert M.K."/>
            <person name="Suttle J.C."/>
            <person name="Jurick Ii W.M."/>
            <person name="Secor G.A."/>
            <person name="Thomma B.P."/>
            <person name="Van De Peer Y."/>
            <person name="Bolton M.D."/>
        </authorList>
    </citation>
    <scope>NUCLEOTIDE SEQUENCE [LARGE SCALE GENOMIC DNA]</scope>
    <source>
        <strain evidence="2 4">09-40</strain>
    </source>
</reference>
<dbReference type="EMBL" id="LKMD01000108">
    <property type="protein sequence ID" value="PIA89368.1"/>
    <property type="molecule type" value="Genomic_DNA"/>
</dbReference>
<evidence type="ECO:0000313" key="3">
    <source>
        <dbReference type="EMBL" id="WPB02859.1"/>
    </source>
</evidence>
<evidence type="ECO:0000313" key="2">
    <source>
        <dbReference type="EMBL" id="PIA89368.1"/>
    </source>
</evidence>
<name>A0A2G5HA07_CERBT</name>